<dbReference type="GO" id="GO:0031966">
    <property type="term" value="C:mitochondrial membrane"/>
    <property type="evidence" value="ECO:0007669"/>
    <property type="project" value="UniProtKB-SubCell"/>
</dbReference>
<keyword evidence="6" id="KW-0679">Respiratory chain</keyword>
<evidence type="ECO:0000256" key="7">
    <source>
        <dbReference type="ARBA" id="ARBA00022692"/>
    </source>
</evidence>
<evidence type="ECO:0000256" key="17">
    <source>
        <dbReference type="SAM" id="SignalP"/>
    </source>
</evidence>
<evidence type="ECO:0000256" key="1">
    <source>
        <dbReference type="ARBA" id="ARBA00004225"/>
    </source>
</evidence>
<dbReference type="PANTHER" id="PTHR11435:SF1">
    <property type="entry name" value="NADH-UBIQUINONE OXIDOREDUCTASE CHAIN 6"/>
    <property type="match status" value="1"/>
</dbReference>
<keyword evidence="9" id="KW-0249">Electron transport</keyword>
<keyword evidence="5" id="KW-0813">Transport</keyword>
<evidence type="ECO:0000256" key="13">
    <source>
        <dbReference type="ARBA" id="ARBA00023136"/>
    </source>
</evidence>
<keyword evidence="12 18" id="KW-0496">Mitochondrion</keyword>
<dbReference type="InterPro" id="IPR050269">
    <property type="entry name" value="ComplexI_Subunit6"/>
</dbReference>
<evidence type="ECO:0000256" key="3">
    <source>
        <dbReference type="ARBA" id="ARBA00012944"/>
    </source>
</evidence>
<gene>
    <name evidence="18" type="primary">nad6</name>
</gene>
<evidence type="ECO:0000256" key="10">
    <source>
        <dbReference type="ARBA" id="ARBA00022989"/>
    </source>
</evidence>
<dbReference type="EC" id="7.1.1.2" evidence="3"/>
<geneLocation type="mitochondrion" evidence="18"/>
<keyword evidence="13 16" id="KW-0472">Membrane</keyword>
<feature type="chain" id="PRO_5016608163" description="NADH-ubiquinone oxidoreductase chain 6" evidence="17">
    <location>
        <begin position="17"/>
        <end position="166"/>
    </location>
</feature>
<dbReference type="GO" id="GO:0008137">
    <property type="term" value="F:NADH dehydrogenase (ubiquinone) activity"/>
    <property type="evidence" value="ECO:0007669"/>
    <property type="project" value="UniProtKB-EC"/>
</dbReference>
<name>A0A343C447_9CUCU</name>
<evidence type="ECO:0000256" key="16">
    <source>
        <dbReference type="SAM" id="Phobius"/>
    </source>
</evidence>
<feature type="signal peptide" evidence="17">
    <location>
        <begin position="1"/>
        <end position="16"/>
    </location>
</feature>
<comment type="similarity">
    <text evidence="2">Belongs to the complex I subunit 6 family.</text>
</comment>
<evidence type="ECO:0000256" key="15">
    <source>
        <dbReference type="ARBA" id="ARBA00049551"/>
    </source>
</evidence>
<evidence type="ECO:0000256" key="12">
    <source>
        <dbReference type="ARBA" id="ARBA00023128"/>
    </source>
</evidence>
<keyword evidence="11" id="KW-0520">NAD</keyword>
<protein>
    <recommendedName>
        <fullName evidence="4">NADH-ubiquinone oxidoreductase chain 6</fullName>
        <ecNumber evidence="3">7.1.1.2</ecNumber>
    </recommendedName>
    <alternativeName>
        <fullName evidence="14">NADH dehydrogenase subunit 6</fullName>
    </alternativeName>
</protein>
<feature type="transmembrane region" description="Helical" evidence="16">
    <location>
        <begin position="87"/>
        <end position="110"/>
    </location>
</feature>
<keyword evidence="8" id="KW-1278">Translocase</keyword>
<evidence type="ECO:0000256" key="14">
    <source>
        <dbReference type="ARBA" id="ARBA00031019"/>
    </source>
</evidence>
<keyword evidence="7 16" id="KW-0812">Transmembrane</keyword>
<dbReference type="EMBL" id="KX087364">
    <property type="protein sequence ID" value="ARH54790.1"/>
    <property type="molecule type" value="Genomic_DNA"/>
</dbReference>
<evidence type="ECO:0000256" key="6">
    <source>
        <dbReference type="ARBA" id="ARBA00022660"/>
    </source>
</evidence>
<dbReference type="PANTHER" id="PTHR11435">
    <property type="entry name" value="NADH UBIQUINONE OXIDOREDUCTASE SUBUNIT ND6"/>
    <property type="match status" value="1"/>
</dbReference>
<keyword evidence="17" id="KW-0732">Signal</keyword>
<reference evidence="18" key="1">
    <citation type="submission" date="2016-04" db="EMBL/GenBank/DDBJ databases">
        <title>Mitochondria of beetle species.</title>
        <authorList>
            <person name="Hunter A."/>
            <person name="Moriniere J."/>
            <person name="Tang P."/>
            <person name="Linard B."/>
            <person name="Crampton-Platt A."/>
            <person name="Vogler A.P."/>
        </authorList>
    </citation>
    <scope>NUCLEOTIDE SEQUENCE</scope>
</reference>
<dbReference type="AlphaFoldDB" id="A0A343C447"/>
<comment type="catalytic activity">
    <reaction evidence="15">
        <text>a ubiquinone + NADH + 5 H(+)(in) = a ubiquinol + NAD(+) + 4 H(+)(out)</text>
        <dbReference type="Rhea" id="RHEA:29091"/>
        <dbReference type="Rhea" id="RHEA-COMP:9565"/>
        <dbReference type="Rhea" id="RHEA-COMP:9566"/>
        <dbReference type="ChEBI" id="CHEBI:15378"/>
        <dbReference type="ChEBI" id="CHEBI:16389"/>
        <dbReference type="ChEBI" id="CHEBI:17976"/>
        <dbReference type="ChEBI" id="CHEBI:57540"/>
        <dbReference type="ChEBI" id="CHEBI:57945"/>
        <dbReference type="EC" id="7.1.1.2"/>
    </reaction>
</comment>
<comment type="subcellular location">
    <subcellularLocation>
        <location evidence="1">Mitochondrion membrane</location>
        <topology evidence="1">Multi-pass membrane protein</topology>
    </subcellularLocation>
</comment>
<sequence length="166" mass="18861">MMLIFLMNCLLALIFTSLNHPLSMGAILLIQTILIALASGLVHPTFWFSYILFLVMIGGMLVMFMYMTSIASNEKFKLPKSLLKFSIFGLLVISLTSLPMNNFMSLYFMYSVKFSSQSYMLTELSLSKFFNAPSMHMLIILIIYLLITLIAIVKITNNTQGTLRQK</sequence>
<evidence type="ECO:0000256" key="4">
    <source>
        <dbReference type="ARBA" id="ARBA00021095"/>
    </source>
</evidence>
<keyword evidence="10 16" id="KW-1133">Transmembrane helix</keyword>
<accession>A0A343C447</accession>
<evidence type="ECO:0000313" key="18">
    <source>
        <dbReference type="EMBL" id="ARH54790.1"/>
    </source>
</evidence>
<feature type="transmembrane region" description="Helical" evidence="16">
    <location>
        <begin position="46"/>
        <end position="66"/>
    </location>
</feature>
<evidence type="ECO:0000256" key="2">
    <source>
        <dbReference type="ARBA" id="ARBA00005698"/>
    </source>
</evidence>
<evidence type="ECO:0000256" key="8">
    <source>
        <dbReference type="ARBA" id="ARBA00022967"/>
    </source>
</evidence>
<feature type="transmembrane region" description="Helical" evidence="16">
    <location>
        <begin position="135"/>
        <end position="156"/>
    </location>
</feature>
<evidence type="ECO:0000256" key="9">
    <source>
        <dbReference type="ARBA" id="ARBA00022982"/>
    </source>
</evidence>
<proteinExistence type="inferred from homology"/>
<organism evidence="18">
    <name type="scientific">Trigonopterus sp. 8 AH-2016</name>
    <dbReference type="NCBI Taxonomy" id="1903842"/>
    <lineage>
        <taxon>Eukaryota</taxon>
        <taxon>Metazoa</taxon>
        <taxon>Ecdysozoa</taxon>
        <taxon>Arthropoda</taxon>
        <taxon>Hexapoda</taxon>
        <taxon>Insecta</taxon>
        <taxon>Pterygota</taxon>
        <taxon>Neoptera</taxon>
        <taxon>Endopterygota</taxon>
        <taxon>Coleoptera</taxon>
        <taxon>Polyphaga</taxon>
        <taxon>Cucujiformia</taxon>
        <taxon>Curculionidae</taxon>
        <taxon>Cryptorhynchinae</taxon>
        <taxon>Trigonopterus</taxon>
    </lineage>
</organism>
<evidence type="ECO:0000256" key="5">
    <source>
        <dbReference type="ARBA" id="ARBA00022448"/>
    </source>
</evidence>
<evidence type="ECO:0000256" key="11">
    <source>
        <dbReference type="ARBA" id="ARBA00023027"/>
    </source>
</evidence>